<evidence type="ECO:0000259" key="1">
    <source>
        <dbReference type="PROSITE" id="PS51736"/>
    </source>
</evidence>
<dbReference type="Pfam" id="PF00239">
    <property type="entry name" value="Resolvase"/>
    <property type="match status" value="1"/>
</dbReference>
<dbReference type="RefSeq" id="WP_084116672.1">
    <property type="nucleotide sequence ID" value="NZ_FWXH01000013.1"/>
</dbReference>
<dbReference type="InterPro" id="IPR025827">
    <property type="entry name" value="Zn_ribbon_recom_dom"/>
</dbReference>
<dbReference type="PROSITE" id="PS51737">
    <property type="entry name" value="RECOMBINASE_DNA_BIND"/>
    <property type="match status" value="1"/>
</dbReference>
<reference evidence="3 4" key="1">
    <citation type="submission" date="2017-04" db="EMBL/GenBank/DDBJ databases">
        <authorList>
            <person name="Afonso C.L."/>
            <person name="Miller P.J."/>
            <person name="Scott M.A."/>
            <person name="Spackman E."/>
            <person name="Goraichik I."/>
            <person name="Dimitrov K.M."/>
            <person name="Suarez D.L."/>
            <person name="Swayne D.E."/>
        </authorList>
    </citation>
    <scope>NUCLEOTIDE SEQUENCE [LARGE SCALE GENOMIC DNA]</scope>
    <source>
        <strain evidence="3 4">DSM 12555</strain>
    </source>
</reference>
<dbReference type="GO" id="GO:0000150">
    <property type="term" value="F:DNA strand exchange activity"/>
    <property type="evidence" value="ECO:0007669"/>
    <property type="project" value="InterPro"/>
</dbReference>
<sequence length="415" mass="49131">MRKQWNVAIYARVSTDKKEQQESIPAQIDSLKRWLYSKMKIDKACDYKLIDIYEDQGFSGSSFHRDSFIRMKEDVDKNKINMILTRDLSRFSRNYIMAGYYLEEYFQLKGIRFVSVLDNVDTIEEYNDIIPFKNILNEMYVKDCSRRTKDGIMQRMLRGSCISSRPPYGLRFKTTSIDNKKHVQLIKEDNGTEKIVKKIFKLYLDGYGFQKIANYLNLKQVPPPTSSGDGLWTNNTIRYILTNPKYAGIMAQHRWSKVNYKIKKVVEIPREEWIIGEKYKGIIDKKTFEKVQKTIANRKKNYRYKGDIHLFSSVLFCNECKAPMYYRKSYKGYKCKNSQIGGKICTAHSIKEEILLEEISKKIQQGVDKKEHKHMINFKEFKRSDIEELVDKIIVHEDKLTGYKEIKIYFKFSLV</sequence>
<dbReference type="OrthoDB" id="9804620at2"/>
<evidence type="ECO:0000313" key="4">
    <source>
        <dbReference type="Proteomes" id="UP000192468"/>
    </source>
</evidence>
<dbReference type="InterPro" id="IPR050639">
    <property type="entry name" value="SSR_resolvase"/>
</dbReference>
<dbReference type="Pfam" id="PF07508">
    <property type="entry name" value="Recombinase"/>
    <property type="match status" value="1"/>
</dbReference>
<dbReference type="Pfam" id="PF13408">
    <property type="entry name" value="Zn_ribbon_recom"/>
    <property type="match status" value="1"/>
</dbReference>
<accession>A0A1W1XRB5</accession>
<dbReference type="InterPro" id="IPR036162">
    <property type="entry name" value="Resolvase-like_N_sf"/>
</dbReference>
<dbReference type="InterPro" id="IPR006119">
    <property type="entry name" value="Resolv_N"/>
</dbReference>
<dbReference type="STRING" id="1121291.SAMN02745134_02871"/>
<dbReference type="PROSITE" id="PS51736">
    <property type="entry name" value="RECOMBINASES_3"/>
    <property type="match status" value="1"/>
</dbReference>
<evidence type="ECO:0000259" key="2">
    <source>
        <dbReference type="PROSITE" id="PS51737"/>
    </source>
</evidence>
<dbReference type="SMART" id="SM00857">
    <property type="entry name" value="Resolvase"/>
    <property type="match status" value="1"/>
</dbReference>
<dbReference type="Gene3D" id="3.90.1750.20">
    <property type="entry name" value="Putative Large Serine Recombinase, Chain B, Domain 2"/>
    <property type="match status" value="1"/>
</dbReference>
<organism evidence="3 4">
    <name type="scientific">Clostridium acidisoli DSM 12555</name>
    <dbReference type="NCBI Taxonomy" id="1121291"/>
    <lineage>
        <taxon>Bacteria</taxon>
        <taxon>Bacillati</taxon>
        <taxon>Bacillota</taxon>
        <taxon>Clostridia</taxon>
        <taxon>Eubacteriales</taxon>
        <taxon>Clostridiaceae</taxon>
        <taxon>Clostridium</taxon>
    </lineage>
</organism>
<dbReference type="SUPFAM" id="SSF53041">
    <property type="entry name" value="Resolvase-like"/>
    <property type="match status" value="1"/>
</dbReference>
<dbReference type="PANTHER" id="PTHR30461:SF23">
    <property type="entry name" value="DNA RECOMBINASE-RELATED"/>
    <property type="match status" value="1"/>
</dbReference>
<gene>
    <name evidence="3" type="ORF">SAMN02745134_02871</name>
</gene>
<dbReference type="InterPro" id="IPR038109">
    <property type="entry name" value="DNA_bind_recomb_sf"/>
</dbReference>
<dbReference type="AlphaFoldDB" id="A0A1W1XRB5"/>
<dbReference type="InterPro" id="IPR011109">
    <property type="entry name" value="DNA_bind_recombinase_dom"/>
</dbReference>
<dbReference type="Proteomes" id="UP000192468">
    <property type="component" value="Unassembled WGS sequence"/>
</dbReference>
<proteinExistence type="predicted"/>
<dbReference type="PANTHER" id="PTHR30461">
    <property type="entry name" value="DNA-INVERTASE FROM LAMBDOID PROPHAGE"/>
    <property type="match status" value="1"/>
</dbReference>
<dbReference type="GO" id="GO:0003677">
    <property type="term" value="F:DNA binding"/>
    <property type="evidence" value="ECO:0007669"/>
    <property type="project" value="InterPro"/>
</dbReference>
<evidence type="ECO:0000313" key="3">
    <source>
        <dbReference type="EMBL" id="SMC26530.1"/>
    </source>
</evidence>
<dbReference type="Gene3D" id="3.40.50.1390">
    <property type="entry name" value="Resolvase, N-terminal catalytic domain"/>
    <property type="match status" value="1"/>
</dbReference>
<dbReference type="EMBL" id="FWXH01000013">
    <property type="protein sequence ID" value="SMC26530.1"/>
    <property type="molecule type" value="Genomic_DNA"/>
</dbReference>
<feature type="domain" description="Resolvase/invertase-type recombinase catalytic" evidence="1">
    <location>
        <begin position="6"/>
        <end position="159"/>
    </location>
</feature>
<name>A0A1W1XRB5_9CLOT</name>
<keyword evidence="4" id="KW-1185">Reference proteome</keyword>
<protein>
    <submittedName>
        <fullName evidence="3">Site-specific DNA recombinase</fullName>
    </submittedName>
</protein>
<feature type="domain" description="Recombinase" evidence="2">
    <location>
        <begin position="167"/>
        <end position="301"/>
    </location>
</feature>